<evidence type="ECO:0000313" key="1">
    <source>
        <dbReference type="EMBL" id="KAG8654833.1"/>
    </source>
</evidence>
<protein>
    <submittedName>
        <fullName evidence="1">Uncharacterized protein</fullName>
    </submittedName>
</protein>
<evidence type="ECO:0000313" key="2">
    <source>
        <dbReference type="Proteomes" id="UP000091857"/>
    </source>
</evidence>
<sequence length="49" mass="5912">MSLKDFAESVTCFNRNRKITIYHQMICDQRSLINKWVSKLYSHDCESDR</sequence>
<dbReference type="Proteomes" id="UP000091857">
    <property type="component" value="Chromosome 5"/>
</dbReference>
<proteinExistence type="predicted"/>
<accession>A0ACB7HSP1</accession>
<comment type="caution">
    <text evidence="1">The sequence shown here is derived from an EMBL/GenBank/DDBJ whole genome shotgun (WGS) entry which is preliminary data.</text>
</comment>
<organism evidence="1 2">
    <name type="scientific">Manihot esculenta</name>
    <name type="common">Cassava</name>
    <name type="synonym">Jatropha manihot</name>
    <dbReference type="NCBI Taxonomy" id="3983"/>
    <lineage>
        <taxon>Eukaryota</taxon>
        <taxon>Viridiplantae</taxon>
        <taxon>Streptophyta</taxon>
        <taxon>Embryophyta</taxon>
        <taxon>Tracheophyta</taxon>
        <taxon>Spermatophyta</taxon>
        <taxon>Magnoliopsida</taxon>
        <taxon>eudicotyledons</taxon>
        <taxon>Gunneridae</taxon>
        <taxon>Pentapetalae</taxon>
        <taxon>rosids</taxon>
        <taxon>fabids</taxon>
        <taxon>Malpighiales</taxon>
        <taxon>Euphorbiaceae</taxon>
        <taxon>Crotonoideae</taxon>
        <taxon>Manihoteae</taxon>
        <taxon>Manihot</taxon>
    </lineage>
</organism>
<dbReference type="EMBL" id="CM004391">
    <property type="protein sequence ID" value="KAG8654833.1"/>
    <property type="molecule type" value="Genomic_DNA"/>
</dbReference>
<reference evidence="2" key="1">
    <citation type="journal article" date="2016" name="Nat. Biotechnol.">
        <title>Sequencing wild and cultivated cassava and related species reveals extensive interspecific hybridization and genetic diversity.</title>
        <authorList>
            <person name="Bredeson J.V."/>
            <person name="Lyons J.B."/>
            <person name="Prochnik S.E."/>
            <person name="Wu G.A."/>
            <person name="Ha C.M."/>
            <person name="Edsinger-Gonzales E."/>
            <person name="Grimwood J."/>
            <person name="Schmutz J."/>
            <person name="Rabbi I.Y."/>
            <person name="Egesi C."/>
            <person name="Nauluvula P."/>
            <person name="Lebot V."/>
            <person name="Ndunguru J."/>
            <person name="Mkamilo G."/>
            <person name="Bart R.S."/>
            <person name="Setter T.L."/>
            <person name="Gleadow R.M."/>
            <person name="Kulakow P."/>
            <person name="Ferguson M.E."/>
            <person name="Rounsley S."/>
            <person name="Rokhsar D.S."/>
        </authorList>
    </citation>
    <scope>NUCLEOTIDE SEQUENCE [LARGE SCALE GENOMIC DNA]</scope>
    <source>
        <strain evidence="2">cv. AM560-2</strain>
    </source>
</reference>
<name>A0ACB7HSP1_MANES</name>
<gene>
    <name evidence="1" type="ORF">MANES_05G184351v8</name>
</gene>
<keyword evidence="2" id="KW-1185">Reference proteome</keyword>